<feature type="compositionally biased region" description="Polar residues" evidence="8">
    <location>
        <begin position="94"/>
        <end position="105"/>
    </location>
</feature>
<keyword evidence="3 7" id="KW-0574">Periplasm</keyword>
<comment type="caution">
    <text evidence="10">The sequence shown here is derived from an EMBL/GenBank/DDBJ whole genome shotgun (WGS) entry which is preliminary data.</text>
</comment>
<dbReference type="GO" id="GO:0051082">
    <property type="term" value="F:unfolded protein binding"/>
    <property type="evidence" value="ECO:0007669"/>
    <property type="project" value="UniProtKB-UniRule"/>
</dbReference>
<keyword evidence="2 7" id="KW-0677">Repeat</keyword>
<dbReference type="InterPro" id="IPR023034">
    <property type="entry name" value="PPIase_SurA"/>
</dbReference>
<dbReference type="InterPro" id="IPR023058">
    <property type="entry name" value="PPIase_PpiC_CS"/>
</dbReference>
<dbReference type="GO" id="GO:0043165">
    <property type="term" value="P:Gram-negative-bacterium-type cell outer membrane assembly"/>
    <property type="evidence" value="ECO:0007669"/>
    <property type="project" value="InterPro"/>
</dbReference>
<dbReference type="Proteomes" id="UP000267521">
    <property type="component" value="Unassembled WGS sequence"/>
</dbReference>
<dbReference type="EMBL" id="RDQM01000002">
    <property type="protein sequence ID" value="RMX00711.1"/>
    <property type="molecule type" value="Genomic_DNA"/>
</dbReference>
<evidence type="ECO:0000256" key="6">
    <source>
        <dbReference type="ARBA" id="ARBA00023235"/>
    </source>
</evidence>
<dbReference type="InterPro" id="IPR050280">
    <property type="entry name" value="OMP_Chaperone_SurA"/>
</dbReference>
<protein>
    <recommendedName>
        <fullName evidence="7">Chaperone SurA</fullName>
    </recommendedName>
    <alternativeName>
        <fullName evidence="7">Peptidyl-prolyl cis-trans isomerase SurA</fullName>
        <shortName evidence="7">PPIase SurA</shortName>
        <ecNumber evidence="7">5.2.1.8</ecNumber>
    </alternativeName>
    <alternativeName>
        <fullName evidence="7">Rotamase SurA</fullName>
    </alternativeName>
</protein>
<dbReference type="SUPFAM" id="SSF109998">
    <property type="entry name" value="Triger factor/SurA peptide-binding domain-like"/>
    <property type="match status" value="1"/>
</dbReference>
<feature type="region of interest" description="Disordered" evidence="8">
    <location>
        <begin position="1"/>
        <end position="27"/>
    </location>
</feature>
<comment type="function">
    <text evidence="7">Chaperone involved in the correct folding and assembly of outer membrane proteins. Recognizes specific patterns of aromatic residues and the orientation of their side chains, which are found more frequently in integral outer membrane proteins. May act in both early periplasmic and late outer membrane-associated steps of protein maturation.</text>
</comment>
<dbReference type="PROSITE" id="PS50198">
    <property type="entry name" value="PPIC_PPIASE_2"/>
    <property type="match status" value="2"/>
</dbReference>
<dbReference type="HAMAP" id="MF_01183">
    <property type="entry name" value="Chaperone_SurA"/>
    <property type="match status" value="1"/>
</dbReference>
<evidence type="ECO:0000256" key="4">
    <source>
        <dbReference type="ARBA" id="ARBA00023110"/>
    </source>
</evidence>
<evidence type="ECO:0000256" key="8">
    <source>
        <dbReference type="SAM" id="MobiDB-lite"/>
    </source>
</evidence>
<keyword evidence="4 7" id="KW-0697">Rotamase</keyword>
<evidence type="ECO:0000259" key="9">
    <source>
        <dbReference type="PROSITE" id="PS50198"/>
    </source>
</evidence>
<evidence type="ECO:0000256" key="2">
    <source>
        <dbReference type="ARBA" id="ARBA00022737"/>
    </source>
</evidence>
<keyword evidence="6 7" id="KW-0413">Isomerase</keyword>
<organism evidence="10 11">
    <name type="scientific">Allofranklinella schreckenbergeri</name>
    <dbReference type="NCBI Taxonomy" id="1076744"/>
    <lineage>
        <taxon>Bacteria</taxon>
        <taxon>Pseudomonadati</taxon>
        <taxon>Pseudomonadota</taxon>
        <taxon>Betaproteobacteria</taxon>
        <taxon>Burkholderiales</taxon>
        <taxon>Comamonadaceae</taxon>
        <taxon>Allofranklinella</taxon>
    </lineage>
</organism>
<dbReference type="GO" id="GO:0030288">
    <property type="term" value="C:outer membrane-bounded periplasmic space"/>
    <property type="evidence" value="ECO:0007669"/>
    <property type="project" value="InterPro"/>
</dbReference>
<accession>A0A3M6QDJ0</accession>
<gene>
    <name evidence="7" type="primary">surA</name>
    <name evidence="10" type="ORF">EBQ26_02205</name>
</gene>
<comment type="catalytic activity">
    <reaction evidence="7">
        <text>[protein]-peptidylproline (omega=180) = [protein]-peptidylproline (omega=0)</text>
        <dbReference type="Rhea" id="RHEA:16237"/>
        <dbReference type="Rhea" id="RHEA-COMP:10747"/>
        <dbReference type="Rhea" id="RHEA-COMP:10748"/>
        <dbReference type="ChEBI" id="CHEBI:83833"/>
        <dbReference type="ChEBI" id="CHEBI:83834"/>
        <dbReference type="EC" id="5.2.1.8"/>
    </reaction>
</comment>
<dbReference type="InterPro" id="IPR015391">
    <property type="entry name" value="SurA_N"/>
</dbReference>
<dbReference type="InterPro" id="IPR000297">
    <property type="entry name" value="PPIase_PpiC"/>
</dbReference>
<dbReference type="SUPFAM" id="SSF54534">
    <property type="entry name" value="FKBP-like"/>
    <property type="match status" value="2"/>
</dbReference>
<evidence type="ECO:0000256" key="5">
    <source>
        <dbReference type="ARBA" id="ARBA00023186"/>
    </source>
</evidence>
<dbReference type="GO" id="GO:0050821">
    <property type="term" value="P:protein stabilization"/>
    <property type="evidence" value="ECO:0007669"/>
    <property type="project" value="InterPro"/>
</dbReference>
<sequence>MRTGGPRTHAHPDNTTSTMDGFQMNTSPLPSLPQRCLRAALSASLGLALAAHLPSQAQGLRLPGTGSGLQLGGMEHAGSAPSQRAQPPGGPATEKTTGKTTNQKPAQAKPAKSGQAPYANDLRDAASNAQASSRTAAAGASSRQADYIVALVNSVPITHVELQSRMENANAMLAQQGQSISQARLRQEVLDLLIAEQLQLQEAKDLKLSVDDFTLEQAERSVAEQNGVSVTAMYQELAAGGIGRDQFRNQLRNQLTLMRVRERAVESRVRVSDQELDRYLREHPQELGQRVPDAINLGHILVVVPERASPAQEAELKKRIESAQAQLAQGRSLADVARDFSDASEARHGGELGLRPVTHYPDLFLQAIQGQPVGAIVGPIRSPAGYHLLQVLEHQSGGADMVVRNHARHILIKPSSGRSAQEAGELLMEIRQRVENGEDFADLARQYSQDGSASQGGDLGWAGPGLFVPEFQEAIDELRPGDISRPIVSRYGLHLIQLLDRRQDKITQREQRELVRGQAREEKVQKEYIRWIEGLRARAFIEMRDGSAGD</sequence>
<evidence type="ECO:0000313" key="11">
    <source>
        <dbReference type="Proteomes" id="UP000267521"/>
    </source>
</evidence>
<dbReference type="GO" id="GO:0042277">
    <property type="term" value="F:peptide binding"/>
    <property type="evidence" value="ECO:0007669"/>
    <property type="project" value="InterPro"/>
</dbReference>
<evidence type="ECO:0000256" key="1">
    <source>
        <dbReference type="ARBA" id="ARBA00022729"/>
    </source>
</evidence>
<reference evidence="10 11" key="1">
    <citation type="submission" date="2018-10" db="EMBL/GenBank/DDBJ databases">
        <title>Comamonadaceae CDC group NO-1 genome sequencing and assembly.</title>
        <authorList>
            <person name="Bernier A.-M."/>
            <person name="Bernard K."/>
        </authorList>
    </citation>
    <scope>NUCLEOTIDE SEQUENCE [LARGE SCALE GENOMIC DNA]</scope>
    <source>
        <strain evidence="10 11">NML970147</strain>
    </source>
</reference>
<name>A0A3M6QDJ0_9BURK</name>
<comment type="domain">
    <text evidence="7">The PPIase activity resides only in the second parvulin domain. The N-terminal region and the C-terminal tail are necessary and sufficient for the chaperone activity of SurA. The PPIase activity is dispensable for SurA to function as a chaperone. The N-terminal region and the C-terminal tail are also required for porin recognition.</text>
</comment>
<evidence type="ECO:0000256" key="7">
    <source>
        <dbReference type="HAMAP-Rule" id="MF_01183"/>
    </source>
</evidence>
<evidence type="ECO:0000256" key="3">
    <source>
        <dbReference type="ARBA" id="ARBA00022764"/>
    </source>
</evidence>
<dbReference type="PANTHER" id="PTHR47637:SF1">
    <property type="entry name" value="CHAPERONE SURA"/>
    <property type="match status" value="1"/>
</dbReference>
<dbReference type="PANTHER" id="PTHR47637">
    <property type="entry name" value="CHAPERONE SURA"/>
    <property type="match status" value="1"/>
</dbReference>
<dbReference type="InterPro" id="IPR027304">
    <property type="entry name" value="Trigger_fact/SurA_dom_sf"/>
</dbReference>
<dbReference type="InterPro" id="IPR046357">
    <property type="entry name" value="PPIase_dom_sf"/>
</dbReference>
<evidence type="ECO:0000313" key="10">
    <source>
        <dbReference type="EMBL" id="RMX00711.1"/>
    </source>
</evidence>
<keyword evidence="5 7" id="KW-0143">Chaperone</keyword>
<dbReference type="EC" id="5.2.1.8" evidence="7"/>
<feature type="domain" description="PpiC" evidence="9">
    <location>
        <begin position="402"/>
        <end position="500"/>
    </location>
</feature>
<proteinExistence type="inferred from homology"/>
<dbReference type="Gene3D" id="3.10.50.40">
    <property type="match status" value="2"/>
</dbReference>
<keyword evidence="1 7" id="KW-0732">Signal</keyword>
<dbReference type="GO" id="GO:0006457">
    <property type="term" value="P:protein folding"/>
    <property type="evidence" value="ECO:0007669"/>
    <property type="project" value="UniProtKB-UniRule"/>
</dbReference>
<feature type="region of interest" description="Disordered" evidence="8">
    <location>
        <begin position="58"/>
        <end position="118"/>
    </location>
</feature>
<dbReference type="PROSITE" id="PS01096">
    <property type="entry name" value="PPIC_PPIASE_1"/>
    <property type="match status" value="1"/>
</dbReference>
<dbReference type="Gene3D" id="1.10.4030.10">
    <property type="entry name" value="Porin chaperone SurA, peptide-binding domain"/>
    <property type="match status" value="1"/>
</dbReference>
<feature type="compositionally biased region" description="Polar residues" evidence="8">
    <location>
        <begin position="13"/>
        <end position="27"/>
    </location>
</feature>
<dbReference type="Pfam" id="PF00639">
    <property type="entry name" value="Rotamase"/>
    <property type="match status" value="2"/>
</dbReference>
<dbReference type="AlphaFoldDB" id="A0A3M6QDJ0"/>
<feature type="domain" description="PpiC" evidence="9">
    <location>
        <begin position="292"/>
        <end position="393"/>
    </location>
</feature>
<dbReference type="Pfam" id="PF09312">
    <property type="entry name" value="SurA_N"/>
    <property type="match status" value="1"/>
</dbReference>
<dbReference type="GO" id="GO:0003755">
    <property type="term" value="F:peptidyl-prolyl cis-trans isomerase activity"/>
    <property type="evidence" value="ECO:0007669"/>
    <property type="project" value="UniProtKB-UniRule"/>
</dbReference>
<comment type="subcellular location">
    <subcellularLocation>
        <location evidence="7">Periplasm</location>
    </subcellularLocation>
    <text evidence="7">Is capable of associating with the outer membrane.</text>
</comment>